<dbReference type="OrthoDB" id="9402762at2759"/>
<dbReference type="EMBL" id="MU129135">
    <property type="protein sequence ID" value="KAF9505817.1"/>
    <property type="molecule type" value="Genomic_DNA"/>
</dbReference>
<dbReference type="AlphaFoldDB" id="A0A9P6AHU3"/>
<name>A0A9P6AHU3_9AGAM</name>
<dbReference type="InterPro" id="IPR021861">
    <property type="entry name" value="THO_THOC1"/>
</dbReference>
<feature type="region of interest" description="Disordered" evidence="1">
    <location>
        <begin position="258"/>
        <end position="305"/>
    </location>
</feature>
<keyword evidence="3" id="KW-1185">Reference proteome</keyword>
<dbReference type="GO" id="GO:0000445">
    <property type="term" value="C:THO complex part of transcription export complex"/>
    <property type="evidence" value="ECO:0007669"/>
    <property type="project" value="TreeGrafter"/>
</dbReference>
<dbReference type="PANTHER" id="PTHR13265:SF0">
    <property type="entry name" value="HPR1"/>
    <property type="match status" value="1"/>
</dbReference>
<comment type="caution">
    <text evidence="2">The sequence shown here is derived from an EMBL/GenBank/DDBJ whole genome shotgun (WGS) entry which is preliminary data.</text>
</comment>
<evidence type="ECO:0008006" key="4">
    <source>
        <dbReference type="Google" id="ProtNLM"/>
    </source>
</evidence>
<protein>
    <recommendedName>
        <fullName evidence="4">THO complex subunit 1</fullName>
    </recommendedName>
</protein>
<feature type="region of interest" description="Disordered" evidence="1">
    <location>
        <begin position="514"/>
        <end position="611"/>
    </location>
</feature>
<feature type="compositionally biased region" description="Pro residues" evidence="1">
    <location>
        <begin position="560"/>
        <end position="587"/>
    </location>
</feature>
<evidence type="ECO:0000256" key="1">
    <source>
        <dbReference type="SAM" id="MobiDB-lite"/>
    </source>
</evidence>
<gene>
    <name evidence="2" type="ORF">BS47DRAFT_1306078</name>
</gene>
<dbReference type="Proteomes" id="UP000886523">
    <property type="component" value="Unassembled WGS sequence"/>
</dbReference>
<feature type="compositionally biased region" description="Polar residues" evidence="1">
    <location>
        <begin position="294"/>
        <end position="303"/>
    </location>
</feature>
<evidence type="ECO:0000313" key="3">
    <source>
        <dbReference type="Proteomes" id="UP000886523"/>
    </source>
</evidence>
<dbReference type="Pfam" id="PF11957">
    <property type="entry name" value="efThoc1"/>
    <property type="match status" value="1"/>
</dbReference>
<reference evidence="2" key="1">
    <citation type="journal article" date="2020" name="Nat. Commun.">
        <title>Large-scale genome sequencing of mycorrhizal fungi provides insights into the early evolution of symbiotic traits.</title>
        <authorList>
            <person name="Miyauchi S."/>
            <person name="Kiss E."/>
            <person name="Kuo A."/>
            <person name="Drula E."/>
            <person name="Kohler A."/>
            <person name="Sanchez-Garcia M."/>
            <person name="Morin E."/>
            <person name="Andreopoulos B."/>
            <person name="Barry K.W."/>
            <person name="Bonito G."/>
            <person name="Buee M."/>
            <person name="Carver A."/>
            <person name="Chen C."/>
            <person name="Cichocki N."/>
            <person name="Clum A."/>
            <person name="Culley D."/>
            <person name="Crous P.W."/>
            <person name="Fauchery L."/>
            <person name="Girlanda M."/>
            <person name="Hayes R.D."/>
            <person name="Keri Z."/>
            <person name="LaButti K."/>
            <person name="Lipzen A."/>
            <person name="Lombard V."/>
            <person name="Magnuson J."/>
            <person name="Maillard F."/>
            <person name="Murat C."/>
            <person name="Nolan M."/>
            <person name="Ohm R.A."/>
            <person name="Pangilinan J."/>
            <person name="Pereira M.F."/>
            <person name="Perotto S."/>
            <person name="Peter M."/>
            <person name="Pfister S."/>
            <person name="Riley R."/>
            <person name="Sitrit Y."/>
            <person name="Stielow J.B."/>
            <person name="Szollosi G."/>
            <person name="Zifcakova L."/>
            <person name="Stursova M."/>
            <person name="Spatafora J.W."/>
            <person name="Tedersoo L."/>
            <person name="Vaario L.M."/>
            <person name="Yamada A."/>
            <person name="Yan M."/>
            <person name="Wang P."/>
            <person name="Xu J."/>
            <person name="Bruns T."/>
            <person name="Baldrian P."/>
            <person name="Vilgalys R."/>
            <person name="Dunand C."/>
            <person name="Henrissat B."/>
            <person name="Grigoriev I.V."/>
            <person name="Hibbett D."/>
            <person name="Nagy L.G."/>
            <person name="Martin F.M."/>
        </authorList>
    </citation>
    <scope>NUCLEOTIDE SEQUENCE</scope>
    <source>
        <strain evidence="2">UP504</strain>
    </source>
</reference>
<proteinExistence type="predicted"/>
<sequence length="640" mass="71425">MTSKEIGTVLESILQSLTNTRPLPPDALSRIVRDAVLASSTKFTPGAWDNALRKEVFSLVTQSKAGTVGNREQYFGELFDLLDVVLTFQEQDAIDGSVPLDILRDLFDMHSVKLCQTIFDWLESRSPRLTANLVPSKGKALVLLRQLNTLVRRVSKTGDSAKFNGRILNFLSAAFPLGERSSVNLRGEYGPTWEEVVVTSKKQNDTEPITAPEDERAEFYKTFWSLQLPFSTPAVFQNPATMPTFKANVNKVLPVLSEATRKDRQRSGNKGTTAALAGTKRKRDLDSAGDGVLTSGTNGSGNPESEAHKKDYFFAKFLTNSDLLDLEISDLHFRRQILIQLLILFNHLLTYLPKEKEKWVVRGRGASLQMDFTLSDADAKWIRETWTKVSDELKAATAHVGYKTFQDTVTDLLERERAWVRWKNDGCKEFDRPPPDSTEIEEARGQRRRFLQPIPDLPHALGTEDLTEVWDTGYKGVQDLETPPHHKTFERYVRDLKNLDRRIATKEQMLEAASLRKSAVETPKPRETPPAALPPPTNITANGGVPKLTMLMNGSAHGLPPKPGSVPLPPRPSTPSPSPFPSAPSTPAPIIATRAQAEEPEKDTPAKPKLTDPHLELLKEVGFISHRREVSFKILVCVFP</sequence>
<dbReference type="PANTHER" id="PTHR13265">
    <property type="entry name" value="THO COMPLEX SUBUNIT 1"/>
    <property type="match status" value="1"/>
</dbReference>
<accession>A0A9P6AHU3</accession>
<evidence type="ECO:0000313" key="2">
    <source>
        <dbReference type="EMBL" id="KAF9505817.1"/>
    </source>
</evidence>
<organism evidence="2 3">
    <name type="scientific">Hydnum rufescens UP504</name>
    <dbReference type="NCBI Taxonomy" id="1448309"/>
    <lineage>
        <taxon>Eukaryota</taxon>
        <taxon>Fungi</taxon>
        <taxon>Dikarya</taxon>
        <taxon>Basidiomycota</taxon>
        <taxon>Agaricomycotina</taxon>
        <taxon>Agaricomycetes</taxon>
        <taxon>Cantharellales</taxon>
        <taxon>Hydnaceae</taxon>
        <taxon>Hydnum</taxon>
    </lineage>
</organism>
<feature type="compositionally biased region" description="Basic and acidic residues" evidence="1">
    <location>
        <begin position="596"/>
        <end position="611"/>
    </location>
</feature>
<dbReference type="GO" id="GO:0006406">
    <property type="term" value="P:mRNA export from nucleus"/>
    <property type="evidence" value="ECO:0007669"/>
    <property type="project" value="TreeGrafter"/>
</dbReference>